<dbReference type="GO" id="GO:0031410">
    <property type="term" value="C:cytoplasmic vesicle"/>
    <property type="evidence" value="ECO:0007669"/>
    <property type="project" value="UniProtKB-SubCell"/>
</dbReference>
<evidence type="ECO:0000256" key="4">
    <source>
        <dbReference type="ARBA" id="ARBA00023329"/>
    </source>
</evidence>
<keyword evidence="9" id="KW-1185">Reference proteome</keyword>
<dbReference type="InterPro" id="IPR039273">
    <property type="entry name" value="TEPSIN"/>
</dbReference>
<evidence type="ECO:0000256" key="5">
    <source>
        <dbReference type="SAM" id="MobiDB-lite"/>
    </source>
</evidence>
<dbReference type="CDD" id="cd03572">
    <property type="entry name" value="ENTH_like_Tepsin"/>
    <property type="match status" value="1"/>
</dbReference>
<evidence type="ECO:0000313" key="8">
    <source>
        <dbReference type="EMBL" id="KAK3529593.1"/>
    </source>
</evidence>
<evidence type="ECO:0000259" key="7">
    <source>
        <dbReference type="Pfam" id="PF25827"/>
    </source>
</evidence>
<feature type="region of interest" description="Disordered" evidence="5">
    <location>
        <begin position="551"/>
        <end position="578"/>
    </location>
</feature>
<dbReference type="PANTHER" id="PTHR21514:SF0">
    <property type="entry name" value="AP-4 COMPLEX ACCESSORY SUBUNIT TEPSIN"/>
    <property type="match status" value="1"/>
</dbReference>
<dbReference type="InterPro" id="IPR013809">
    <property type="entry name" value="ENTH"/>
</dbReference>
<feature type="compositionally biased region" description="Polar residues" evidence="5">
    <location>
        <begin position="496"/>
        <end position="506"/>
    </location>
</feature>
<dbReference type="Proteomes" id="UP001274896">
    <property type="component" value="Unassembled WGS sequence"/>
</dbReference>
<keyword evidence="4" id="KW-0968">Cytoplasmic vesicle</keyword>
<comment type="subcellular location">
    <subcellularLocation>
        <location evidence="1">Cytoplasmic vesicle</location>
    </subcellularLocation>
    <subcellularLocation>
        <location evidence="2">Golgi apparatus</location>
        <location evidence="2">trans-Golgi network</location>
    </subcellularLocation>
</comment>
<dbReference type="PANTHER" id="PTHR21514">
    <property type="entry name" value="AP-4 COMPLEX ACCESSORY SUBUNIT TEPSIN"/>
    <property type="match status" value="1"/>
</dbReference>
<dbReference type="Pfam" id="PF25827">
    <property type="entry name" value="TVHS-like"/>
    <property type="match status" value="1"/>
</dbReference>
<dbReference type="GO" id="GO:0032588">
    <property type="term" value="C:trans-Golgi network membrane"/>
    <property type="evidence" value="ECO:0007669"/>
    <property type="project" value="TreeGrafter"/>
</dbReference>
<dbReference type="SUPFAM" id="SSF48464">
    <property type="entry name" value="ENTH/VHS domain"/>
    <property type="match status" value="1"/>
</dbReference>
<proteinExistence type="predicted"/>
<evidence type="ECO:0000256" key="1">
    <source>
        <dbReference type="ARBA" id="ARBA00004541"/>
    </source>
</evidence>
<protein>
    <recommendedName>
        <fullName evidence="10">ENTH domain-containing protein</fullName>
    </recommendedName>
</protein>
<comment type="caution">
    <text evidence="8">The sequence shown here is derived from an EMBL/GenBank/DDBJ whole genome shotgun (WGS) entry which is preliminary data.</text>
</comment>
<feature type="region of interest" description="Disordered" evidence="5">
    <location>
        <begin position="456"/>
        <end position="506"/>
    </location>
</feature>
<feature type="domain" description="ENTH" evidence="6">
    <location>
        <begin position="18"/>
        <end position="131"/>
    </location>
</feature>
<feature type="region of interest" description="Disordered" evidence="5">
    <location>
        <begin position="230"/>
        <end position="296"/>
    </location>
</feature>
<dbReference type="Gene3D" id="1.25.40.90">
    <property type="match status" value="1"/>
</dbReference>
<gene>
    <name evidence="8" type="ORF">QTP70_032012</name>
</gene>
<dbReference type="InterPro" id="IPR058028">
    <property type="entry name" value="Tepsin_VHS/ENTH-like"/>
</dbReference>
<dbReference type="EMBL" id="JAUCMX010000012">
    <property type="protein sequence ID" value="KAK3529593.1"/>
    <property type="molecule type" value="Genomic_DNA"/>
</dbReference>
<feature type="compositionally biased region" description="Polar residues" evidence="5">
    <location>
        <begin position="252"/>
        <end position="263"/>
    </location>
</feature>
<accession>A0AAE0UZH7</accession>
<feature type="compositionally biased region" description="Low complexity" evidence="5">
    <location>
        <begin position="560"/>
        <end position="578"/>
    </location>
</feature>
<dbReference type="InterPro" id="IPR035802">
    <property type="entry name" value="ENTH/VHS_tepsin"/>
</dbReference>
<feature type="domain" description="AP-4 complex accessory subunit Tepsin VHS/ENTH-like" evidence="7">
    <location>
        <begin position="309"/>
        <end position="412"/>
    </location>
</feature>
<dbReference type="InterPro" id="IPR008942">
    <property type="entry name" value="ENTH_VHS"/>
</dbReference>
<sequence>MATLMERLAFLQKMPTLMKATADDEAPCPGYLFEEISKISHESPGCSQCLLEYLLERLQVESCHVKLKVLKILLHLCGHSPPHFVTELRRNATFIQEVTVYSGPPDSIHGNALFQKVRHSAQELASVLFSDMMSSGSGVSPCKAAAPTTGMGSESLRAGMLGFGNSPVKKSSTVGILDKIQKAAEVVASAVLPPTEHAGIRLHDNHYRAVVAPSAVVEVAVPACGYSVPSHSCKASHRCPGQASGGWEETGSGHSSPHNSSFENEPVIHTSVRGSSKSEDTGSHSGGSRESGDSVSERVEAVQLGDCGQEMALISRLTNGSKIFLSRDESQRFIKECSTLNCEVVVELLSHKLQDSSQTIQMRALCGLTCLMCTDLLSLEQIFSVTHVRLTQLSKGTAGPVTNKATKLLRQFEALLGPSLEVTKHSDQPSNPLNPTLTSPLLSTTLDAAVKKLPTMSDSQADSAGQEDQEEVSTDSMKKSIQKDQVAVENEDRTTDPCQSSESSVNHTRLSLFSGMELINRGKPVCLVEPVLVETDTQTREETLVDINMGMEKSSERTAEPSSSSSDEQVSAFSFLNL</sequence>
<name>A0AAE0UZH7_9TELE</name>
<evidence type="ECO:0000259" key="6">
    <source>
        <dbReference type="Pfam" id="PF01417"/>
    </source>
</evidence>
<evidence type="ECO:0008006" key="10">
    <source>
        <dbReference type="Google" id="ProtNLM"/>
    </source>
</evidence>
<organism evidence="8 9">
    <name type="scientific">Hemibagrus guttatus</name>
    <dbReference type="NCBI Taxonomy" id="175788"/>
    <lineage>
        <taxon>Eukaryota</taxon>
        <taxon>Metazoa</taxon>
        <taxon>Chordata</taxon>
        <taxon>Craniata</taxon>
        <taxon>Vertebrata</taxon>
        <taxon>Euteleostomi</taxon>
        <taxon>Actinopterygii</taxon>
        <taxon>Neopterygii</taxon>
        <taxon>Teleostei</taxon>
        <taxon>Ostariophysi</taxon>
        <taxon>Siluriformes</taxon>
        <taxon>Bagridae</taxon>
        <taxon>Hemibagrus</taxon>
    </lineage>
</organism>
<evidence type="ECO:0000313" key="9">
    <source>
        <dbReference type="Proteomes" id="UP001274896"/>
    </source>
</evidence>
<reference evidence="8" key="1">
    <citation type="submission" date="2023-06" db="EMBL/GenBank/DDBJ databases">
        <title>Male Hemibagrus guttatus genome.</title>
        <authorList>
            <person name="Bian C."/>
        </authorList>
    </citation>
    <scope>NUCLEOTIDE SEQUENCE</scope>
    <source>
        <strain evidence="8">Male_cb2023</strain>
        <tissue evidence="8">Muscle</tissue>
    </source>
</reference>
<keyword evidence="3" id="KW-0333">Golgi apparatus</keyword>
<dbReference type="Pfam" id="PF01417">
    <property type="entry name" value="ENTH"/>
    <property type="match status" value="1"/>
</dbReference>
<evidence type="ECO:0000256" key="3">
    <source>
        <dbReference type="ARBA" id="ARBA00023034"/>
    </source>
</evidence>
<evidence type="ECO:0000256" key="2">
    <source>
        <dbReference type="ARBA" id="ARBA00004601"/>
    </source>
</evidence>
<dbReference type="AlphaFoldDB" id="A0AAE0UZH7"/>